<dbReference type="Gene3D" id="2.170.150.80">
    <property type="entry name" value="NAC domain"/>
    <property type="match status" value="1"/>
</dbReference>
<keyword evidence="5" id="KW-0539">Nucleus</keyword>
<dbReference type="Proteomes" id="UP001231189">
    <property type="component" value="Unassembled WGS sequence"/>
</dbReference>
<dbReference type="InterPro" id="IPR036093">
    <property type="entry name" value="NAC_dom_sf"/>
</dbReference>
<dbReference type="AlphaFoldDB" id="A0AAD8WFB6"/>
<dbReference type="PANTHER" id="PTHR31744">
    <property type="entry name" value="PROTEIN CUP-SHAPED COTYLEDON 2-RELATED"/>
    <property type="match status" value="1"/>
</dbReference>
<dbReference type="GO" id="GO:0005634">
    <property type="term" value="C:nucleus"/>
    <property type="evidence" value="ECO:0007669"/>
    <property type="project" value="UniProtKB-SubCell"/>
</dbReference>
<evidence type="ECO:0000256" key="3">
    <source>
        <dbReference type="ARBA" id="ARBA00023125"/>
    </source>
</evidence>
<dbReference type="InterPro" id="IPR003441">
    <property type="entry name" value="NAC-dom"/>
</dbReference>
<comment type="caution">
    <text evidence="7">The sequence shown here is derived from an EMBL/GenBank/DDBJ whole genome shotgun (WGS) entry which is preliminary data.</text>
</comment>
<name>A0AAD8WFB6_LOLMU</name>
<keyword evidence="3" id="KW-0238">DNA-binding</keyword>
<dbReference type="SUPFAM" id="SSF101941">
    <property type="entry name" value="NAC domain"/>
    <property type="match status" value="1"/>
</dbReference>
<reference evidence="7" key="1">
    <citation type="submission" date="2023-07" db="EMBL/GenBank/DDBJ databases">
        <title>A chromosome-level genome assembly of Lolium multiflorum.</title>
        <authorList>
            <person name="Chen Y."/>
            <person name="Copetti D."/>
            <person name="Kolliker R."/>
            <person name="Studer B."/>
        </authorList>
    </citation>
    <scope>NUCLEOTIDE SEQUENCE</scope>
    <source>
        <strain evidence="7">02402/16</strain>
        <tissue evidence="7">Leaf</tissue>
    </source>
</reference>
<dbReference type="PANTHER" id="PTHR31744:SF210">
    <property type="entry name" value="NAC DOMAIN-CONTAINING PROTEIN 86-LIKE"/>
    <property type="match status" value="1"/>
</dbReference>
<organism evidence="7 8">
    <name type="scientific">Lolium multiflorum</name>
    <name type="common">Italian ryegrass</name>
    <name type="synonym">Lolium perenne subsp. multiflorum</name>
    <dbReference type="NCBI Taxonomy" id="4521"/>
    <lineage>
        <taxon>Eukaryota</taxon>
        <taxon>Viridiplantae</taxon>
        <taxon>Streptophyta</taxon>
        <taxon>Embryophyta</taxon>
        <taxon>Tracheophyta</taxon>
        <taxon>Spermatophyta</taxon>
        <taxon>Magnoliopsida</taxon>
        <taxon>Liliopsida</taxon>
        <taxon>Poales</taxon>
        <taxon>Poaceae</taxon>
        <taxon>BOP clade</taxon>
        <taxon>Pooideae</taxon>
        <taxon>Poodae</taxon>
        <taxon>Poeae</taxon>
        <taxon>Poeae Chloroplast Group 2 (Poeae type)</taxon>
        <taxon>Loliodinae</taxon>
        <taxon>Loliinae</taxon>
        <taxon>Lolium</taxon>
    </lineage>
</organism>
<dbReference type="FunFam" id="2.170.150.80:FF:000002">
    <property type="entry name" value="Nac domain-containing protein 86"/>
    <property type="match status" value="1"/>
</dbReference>
<keyword evidence="2" id="KW-0805">Transcription regulation</keyword>
<evidence type="ECO:0000256" key="4">
    <source>
        <dbReference type="ARBA" id="ARBA00023163"/>
    </source>
</evidence>
<dbReference type="EMBL" id="JAUUTY010000004">
    <property type="protein sequence ID" value="KAK1653540.1"/>
    <property type="molecule type" value="Genomic_DNA"/>
</dbReference>
<evidence type="ECO:0000259" key="6">
    <source>
        <dbReference type="PROSITE" id="PS51005"/>
    </source>
</evidence>
<gene>
    <name evidence="7" type="ORF">QYE76_071345</name>
</gene>
<keyword evidence="8" id="KW-1185">Reference proteome</keyword>
<accession>A0AAD8WFB6</accession>
<evidence type="ECO:0000256" key="5">
    <source>
        <dbReference type="ARBA" id="ARBA00023242"/>
    </source>
</evidence>
<keyword evidence="4" id="KW-0804">Transcription</keyword>
<sequence>MAPVSLPPGFRFHPTDEELIIYYLKRKINGRQIELEIIPEVDLYKCEPWDLPEKSFLPSKDLEWYFFSPRDRKYPNGSRTNRATKAGYWKATGKDRKVNSQKRAVGMKKTLVYYRGRAPHGSRTDWVMHEYRLDERECEIDNGLQDAYALCRIFKKTAPGPKIIEHYGVVQYDTEQPQWAASSVERSPTLDVSCDGRGGDDFESSSFSFPTEAPMATGSMHGGGFGMQMMGAPHEDGRWMQFLSEDAFNATNPYFMNPATSNFSCIPSKVDVALECARLQHRLALPPLEVEDFPHDVSLDTKTGILRSNPNEVDILQEFLSVASASQELINGSCSSSYPDMWLGAGTSSAGAGSHYMNELSSLVDLGASKAKEEADNFYQLCGIGASMSRDEPGRLVEISEMEEFKEEKKQVENLRGVKLVNNDLGEIVVEGDESNPTEGITHYPIKDTADNSGEAGHHLTDTTDAGVIDMAPIFSQSQPDDFAIAMGFDNDDDVNPNASFDLYEKVDVQRGLFVSRVGASKTFFHRVEPPKMVSFHLNPVASEVGKAIEKFRYLPVTSKVNGSSRVSIFGKVKALIRGKLLTRRSSSQYQRSETTVSELLQIVSLLLAPKEVTEEEEPVGKKAKKVKPGWGCDGCNSAWQFGLPKGSKGISSMFLSGKWAFLTSALAIRAPGLCNH</sequence>
<protein>
    <recommendedName>
        <fullName evidence="6">NAC domain-containing protein</fullName>
    </recommendedName>
</protein>
<evidence type="ECO:0000313" key="7">
    <source>
        <dbReference type="EMBL" id="KAK1653540.1"/>
    </source>
</evidence>
<dbReference type="GO" id="GO:0006355">
    <property type="term" value="P:regulation of DNA-templated transcription"/>
    <property type="evidence" value="ECO:0007669"/>
    <property type="project" value="InterPro"/>
</dbReference>
<evidence type="ECO:0000256" key="2">
    <source>
        <dbReference type="ARBA" id="ARBA00023015"/>
    </source>
</evidence>
<feature type="domain" description="NAC" evidence="6">
    <location>
        <begin position="6"/>
        <end position="156"/>
    </location>
</feature>
<proteinExistence type="predicted"/>
<comment type="subcellular location">
    <subcellularLocation>
        <location evidence="1">Nucleus</location>
    </subcellularLocation>
</comment>
<dbReference type="Pfam" id="PF02365">
    <property type="entry name" value="NAM"/>
    <property type="match status" value="1"/>
</dbReference>
<evidence type="ECO:0000313" key="8">
    <source>
        <dbReference type="Proteomes" id="UP001231189"/>
    </source>
</evidence>
<dbReference type="GO" id="GO:0003677">
    <property type="term" value="F:DNA binding"/>
    <property type="evidence" value="ECO:0007669"/>
    <property type="project" value="UniProtKB-KW"/>
</dbReference>
<dbReference type="PROSITE" id="PS51005">
    <property type="entry name" value="NAC"/>
    <property type="match status" value="1"/>
</dbReference>
<evidence type="ECO:0000256" key="1">
    <source>
        <dbReference type="ARBA" id="ARBA00004123"/>
    </source>
</evidence>